<sequence>MPPRLDKARGLERRPMAYQVRLHNFQVQQQTFKKLAPQAPQNYKKTPRAAAFPPAPEPPASTMTSLIANASPKYMYFRDCVCCPVGITSPTVGGMVLKVVFQPGCEKCANCTCKPIEVYRDQPDPWKLFWDLNVDCGYCHATGENIEPEGTVQEEKSFDRKIWEAFVYTDGANGANAFIGPANVGGQNLDVGAASAAHLNEVTGLDEATSLNEVTSFKGVTGDFDGISILSEDPENDPFATYFTENGPAVLTNSEPDDGRWLDCDDSDTEVEDVKVVDILVTGGGIKSEKHVNQIGRAWLTCKGLYGGYQFGGWQRLFGH</sequence>
<dbReference type="InParanoid" id="A0A3N4KDE0"/>
<proteinExistence type="predicted"/>
<evidence type="ECO:0000313" key="1">
    <source>
        <dbReference type="EMBL" id="RPB08497.1"/>
    </source>
</evidence>
<dbReference type="EMBL" id="ML119162">
    <property type="protein sequence ID" value="RPB08497.1"/>
    <property type="molecule type" value="Genomic_DNA"/>
</dbReference>
<dbReference type="AlphaFoldDB" id="A0A3N4KDE0"/>
<dbReference type="OrthoDB" id="5350699at2759"/>
<organism evidence="1 2">
    <name type="scientific">Morchella conica CCBAS932</name>
    <dbReference type="NCBI Taxonomy" id="1392247"/>
    <lineage>
        <taxon>Eukaryota</taxon>
        <taxon>Fungi</taxon>
        <taxon>Dikarya</taxon>
        <taxon>Ascomycota</taxon>
        <taxon>Pezizomycotina</taxon>
        <taxon>Pezizomycetes</taxon>
        <taxon>Pezizales</taxon>
        <taxon>Morchellaceae</taxon>
        <taxon>Morchella</taxon>
    </lineage>
</organism>
<keyword evidence="2" id="KW-1185">Reference proteome</keyword>
<dbReference type="Proteomes" id="UP000277580">
    <property type="component" value="Unassembled WGS sequence"/>
</dbReference>
<accession>A0A3N4KDE0</accession>
<reference evidence="1 2" key="1">
    <citation type="journal article" date="2018" name="Nat. Ecol. Evol.">
        <title>Pezizomycetes genomes reveal the molecular basis of ectomycorrhizal truffle lifestyle.</title>
        <authorList>
            <person name="Murat C."/>
            <person name="Payen T."/>
            <person name="Noel B."/>
            <person name="Kuo A."/>
            <person name="Morin E."/>
            <person name="Chen J."/>
            <person name="Kohler A."/>
            <person name="Krizsan K."/>
            <person name="Balestrini R."/>
            <person name="Da Silva C."/>
            <person name="Montanini B."/>
            <person name="Hainaut M."/>
            <person name="Levati E."/>
            <person name="Barry K.W."/>
            <person name="Belfiori B."/>
            <person name="Cichocki N."/>
            <person name="Clum A."/>
            <person name="Dockter R.B."/>
            <person name="Fauchery L."/>
            <person name="Guy J."/>
            <person name="Iotti M."/>
            <person name="Le Tacon F."/>
            <person name="Lindquist E.A."/>
            <person name="Lipzen A."/>
            <person name="Malagnac F."/>
            <person name="Mello A."/>
            <person name="Molinier V."/>
            <person name="Miyauchi S."/>
            <person name="Poulain J."/>
            <person name="Riccioni C."/>
            <person name="Rubini A."/>
            <person name="Sitrit Y."/>
            <person name="Splivallo R."/>
            <person name="Traeger S."/>
            <person name="Wang M."/>
            <person name="Zifcakova L."/>
            <person name="Wipf D."/>
            <person name="Zambonelli A."/>
            <person name="Paolocci F."/>
            <person name="Nowrousian M."/>
            <person name="Ottonello S."/>
            <person name="Baldrian P."/>
            <person name="Spatafora J.W."/>
            <person name="Henrissat B."/>
            <person name="Nagy L.G."/>
            <person name="Aury J.M."/>
            <person name="Wincker P."/>
            <person name="Grigoriev I.V."/>
            <person name="Bonfante P."/>
            <person name="Martin F.M."/>
        </authorList>
    </citation>
    <scope>NUCLEOTIDE SEQUENCE [LARGE SCALE GENOMIC DNA]</scope>
    <source>
        <strain evidence="1 2">CCBAS932</strain>
    </source>
</reference>
<gene>
    <name evidence="1" type="ORF">P167DRAFT_578190</name>
</gene>
<protein>
    <submittedName>
        <fullName evidence="1">Uncharacterized protein</fullName>
    </submittedName>
</protein>
<evidence type="ECO:0000313" key="2">
    <source>
        <dbReference type="Proteomes" id="UP000277580"/>
    </source>
</evidence>
<name>A0A3N4KDE0_9PEZI</name>